<comment type="caution">
    <text evidence="9">The sequence shown here is derived from an EMBL/GenBank/DDBJ whole genome shotgun (WGS) entry which is preliminary data.</text>
</comment>
<dbReference type="Gene3D" id="1.10.10.200">
    <property type="match status" value="1"/>
</dbReference>
<gene>
    <name evidence="9" type="ORF">LCGC14_1982010</name>
</gene>
<evidence type="ECO:0000256" key="2">
    <source>
        <dbReference type="ARBA" id="ARBA00008724"/>
    </source>
</evidence>
<name>A0A0F9FWS6_9ZZZZ</name>
<keyword evidence="3" id="KW-0963">Cytoplasm</keyword>
<reference evidence="9" key="1">
    <citation type="journal article" date="2015" name="Nature">
        <title>Complex archaea that bridge the gap between prokaryotes and eukaryotes.</title>
        <authorList>
            <person name="Spang A."/>
            <person name="Saw J.H."/>
            <person name="Jorgensen S.L."/>
            <person name="Zaremba-Niedzwiedzka K."/>
            <person name="Martijn J."/>
            <person name="Lind A.E."/>
            <person name="van Eijk R."/>
            <person name="Schleper C."/>
            <person name="Guy L."/>
            <person name="Ettema T.J."/>
        </authorList>
    </citation>
    <scope>NUCLEOTIDE SEQUENCE</scope>
</reference>
<evidence type="ECO:0008006" key="10">
    <source>
        <dbReference type="Google" id="ProtNLM"/>
    </source>
</evidence>
<evidence type="ECO:0000256" key="1">
    <source>
        <dbReference type="ARBA" id="ARBA00004173"/>
    </source>
</evidence>
<dbReference type="InterPro" id="IPR026564">
    <property type="entry name" value="Transcrip_reg_TACO1-like_dom3"/>
</dbReference>
<dbReference type="EMBL" id="LAZR01022196">
    <property type="protein sequence ID" value="KKL82711.1"/>
    <property type="molecule type" value="Genomic_DNA"/>
</dbReference>
<feature type="non-terminal residue" evidence="9">
    <location>
        <position position="1"/>
    </location>
</feature>
<dbReference type="GO" id="GO:0005739">
    <property type="term" value="C:mitochondrion"/>
    <property type="evidence" value="ECO:0007669"/>
    <property type="project" value="UniProtKB-SubCell"/>
</dbReference>
<dbReference type="InterPro" id="IPR049083">
    <property type="entry name" value="TACO1_YebC_N"/>
</dbReference>
<feature type="domain" description="TACO1/YebC-like N-terminal" evidence="8">
    <location>
        <begin position="4"/>
        <end position="75"/>
    </location>
</feature>
<dbReference type="NCBIfam" id="NF009044">
    <property type="entry name" value="PRK12378.1"/>
    <property type="match status" value="1"/>
</dbReference>
<accession>A0A0F9FWS6</accession>
<organism evidence="9">
    <name type="scientific">marine sediment metagenome</name>
    <dbReference type="NCBI Taxonomy" id="412755"/>
    <lineage>
        <taxon>unclassified sequences</taxon>
        <taxon>metagenomes</taxon>
        <taxon>ecological metagenomes</taxon>
    </lineage>
</organism>
<evidence type="ECO:0000256" key="5">
    <source>
        <dbReference type="ARBA" id="ARBA00023125"/>
    </source>
</evidence>
<dbReference type="AlphaFoldDB" id="A0A0F9FWS6"/>
<comment type="subcellular location">
    <subcellularLocation>
        <location evidence="1">Mitochondrion</location>
    </subcellularLocation>
</comment>
<dbReference type="InterPro" id="IPR002876">
    <property type="entry name" value="Transcrip_reg_TACO1-like"/>
</dbReference>
<evidence type="ECO:0000313" key="9">
    <source>
        <dbReference type="EMBL" id="KKL82711.1"/>
    </source>
</evidence>
<dbReference type="GO" id="GO:0003677">
    <property type="term" value="F:DNA binding"/>
    <property type="evidence" value="ECO:0007669"/>
    <property type="project" value="UniProtKB-KW"/>
</dbReference>
<proteinExistence type="inferred from homology"/>
<dbReference type="InterPro" id="IPR048300">
    <property type="entry name" value="TACO1_YebC-like_2nd/3rd_dom"/>
</dbReference>
<sequence length="250" mass="27236">SGHSKWSSIKHKKAAVDAKRGKAFSRIAKEITVAARLGGGDPDANPRLRLVMDKAKGLNMPGDNIKRAILKGTGELPGEIYDEITYEGYGPAGVAIFIETFTNNKNRTVGELRHLLTKNGGSLGENGCVSWMFEKTGLILVDKPKADEDKLMEIALEAGAKDMQSEPDEDTYEVTTEPANFEAVRKAIEDAGIEIGVAEISMLPQNTVELDEKGASQVLRLMDAIEDQDDVQNVFSNFDIPKDIMDKVIG</sequence>
<dbReference type="Pfam" id="PF20772">
    <property type="entry name" value="TACO1_YebC_N"/>
    <property type="match status" value="1"/>
</dbReference>
<evidence type="ECO:0000259" key="8">
    <source>
        <dbReference type="Pfam" id="PF20772"/>
    </source>
</evidence>
<dbReference type="FunFam" id="1.10.10.200:FF:000002">
    <property type="entry name" value="Probable transcriptional regulatory protein CLM62_37755"/>
    <property type="match status" value="1"/>
</dbReference>
<dbReference type="HAMAP" id="MF_00693">
    <property type="entry name" value="Transcrip_reg_TACO1"/>
    <property type="match status" value="1"/>
</dbReference>
<dbReference type="GO" id="GO:0005829">
    <property type="term" value="C:cytosol"/>
    <property type="evidence" value="ECO:0007669"/>
    <property type="project" value="TreeGrafter"/>
</dbReference>
<dbReference type="PANTHER" id="PTHR12532">
    <property type="entry name" value="TRANSLATIONAL ACTIVATOR OF CYTOCHROME C OXIDASE 1"/>
    <property type="match status" value="1"/>
</dbReference>
<comment type="similarity">
    <text evidence="2">Belongs to the TACO1 family.</text>
</comment>
<keyword evidence="6" id="KW-0804">Transcription</keyword>
<dbReference type="Gene3D" id="3.30.70.980">
    <property type="match status" value="2"/>
</dbReference>
<keyword evidence="5" id="KW-0238">DNA-binding</keyword>
<evidence type="ECO:0000256" key="4">
    <source>
        <dbReference type="ARBA" id="ARBA00023015"/>
    </source>
</evidence>
<dbReference type="PANTHER" id="PTHR12532:SF6">
    <property type="entry name" value="TRANSCRIPTIONAL REGULATORY PROTEIN YEBC-RELATED"/>
    <property type="match status" value="1"/>
</dbReference>
<evidence type="ECO:0000256" key="6">
    <source>
        <dbReference type="ARBA" id="ARBA00023163"/>
    </source>
</evidence>
<evidence type="ECO:0000256" key="3">
    <source>
        <dbReference type="ARBA" id="ARBA00022490"/>
    </source>
</evidence>
<dbReference type="InterPro" id="IPR029072">
    <property type="entry name" value="YebC-like"/>
</dbReference>
<protein>
    <recommendedName>
        <fullName evidence="10">YebC/PmpR family DNA-binding transcriptional regulator</fullName>
    </recommendedName>
</protein>
<evidence type="ECO:0000259" key="7">
    <source>
        <dbReference type="Pfam" id="PF01709"/>
    </source>
</evidence>
<keyword evidence="4" id="KW-0805">Transcription regulation</keyword>
<dbReference type="InterPro" id="IPR017856">
    <property type="entry name" value="Integrase-like_N"/>
</dbReference>
<dbReference type="Pfam" id="PF01709">
    <property type="entry name" value="Transcrip_reg"/>
    <property type="match status" value="1"/>
</dbReference>
<dbReference type="SUPFAM" id="SSF75625">
    <property type="entry name" value="YebC-like"/>
    <property type="match status" value="1"/>
</dbReference>
<feature type="domain" description="TACO1/YebC-like second and third" evidence="7">
    <location>
        <begin position="81"/>
        <end position="238"/>
    </location>
</feature>
<dbReference type="FunFam" id="3.30.70.980:FF:000002">
    <property type="entry name" value="Probable transcriptional regulatory protein YebC"/>
    <property type="match status" value="1"/>
</dbReference>
<dbReference type="NCBIfam" id="NF001030">
    <property type="entry name" value="PRK00110.1"/>
    <property type="match status" value="1"/>
</dbReference>
<dbReference type="NCBIfam" id="TIGR01033">
    <property type="entry name" value="YebC/PmpR family DNA-binding transcriptional regulator"/>
    <property type="match status" value="1"/>
</dbReference>